<keyword evidence="1" id="KW-0472">Membrane</keyword>
<dbReference type="RefSeq" id="WP_040851024.1">
    <property type="nucleotide sequence ID" value="NZ_CP021106.3"/>
</dbReference>
<feature type="transmembrane region" description="Helical" evidence="1">
    <location>
        <begin position="32"/>
        <end position="52"/>
    </location>
</feature>
<feature type="transmembrane region" description="Helical" evidence="1">
    <location>
        <begin position="61"/>
        <end position="83"/>
    </location>
</feature>
<feature type="transmembrane region" description="Helical" evidence="1">
    <location>
        <begin position="95"/>
        <end position="114"/>
    </location>
</feature>
<dbReference type="OrthoDB" id="8537292at2"/>
<keyword evidence="1" id="KW-0812">Transmembrane</keyword>
<name>A0A1W6SSQ0_9PROT</name>
<proteinExistence type="predicted"/>
<feature type="transmembrane region" description="Helical" evidence="1">
    <location>
        <begin position="7"/>
        <end position="26"/>
    </location>
</feature>
<organism evidence="2 3">
    <name type="scientific">Nitrosospira lacus</name>
    <dbReference type="NCBI Taxonomy" id="1288494"/>
    <lineage>
        <taxon>Bacteria</taxon>
        <taxon>Pseudomonadati</taxon>
        <taxon>Pseudomonadota</taxon>
        <taxon>Betaproteobacteria</taxon>
        <taxon>Nitrosomonadales</taxon>
        <taxon>Nitrosomonadaceae</taxon>
        <taxon>Nitrosospira</taxon>
    </lineage>
</organism>
<evidence type="ECO:0000313" key="3">
    <source>
        <dbReference type="Proteomes" id="UP000012179"/>
    </source>
</evidence>
<dbReference type="KEGG" id="nlc:EBAPG3_014095"/>
<evidence type="ECO:0000256" key="1">
    <source>
        <dbReference type="SAM" id="Phobius"/>
    </source>
</evidence>
<dbReference type="EMBL" id="CP021106">
    <property type="protein sequence ID" value="ARO88809.1"/>
    <property type="molecule type" value="Genomic_DNA"/>
</dbReference>
<dbReference type="AlphaFoldDB" id="A0A1W6SSQ0"/>
<keyword evidence="1" id="KW-1133">Transmembrane helix</keyword>
<keyword evidence="3" id="KW-1185">Reference proteome</keyword>
<reference evidence="2 3" key="1">
    <citation type="journal article" date="2015" name="Int. J. Syst. Evol. Microbiol.">
        <title>Nitrosospira lacus sp. nov., a psychrotolerant, ammonia-oxidizing bacterium from sandy lake sediment.</title>
        <authorList>
            <person name="Urakawa H."/>
            <person name="Garcia J.C."/>
            <person name="Nielsen J.L."/>
            <person name="Le V.Q."/>
            <person name="Kozlowski J.A."/>
            <person name="Stein L.Y."/>
            <person name="Lim C.K."/>
            <person name="Pommerening-Roser A."/>
            <person name="Martens-Habbena W."/>
            <person name="Stahl D.A."/>
            <person name="Klotz M.G."/>
        </authorList>
    </citation>
    <scope>NUCLEOTIDE SEQUENCE [LARGE SCALE GENOMIC DNA]</scope>
    <source>
        <strain evidence="2 3">APG3</strain>
    </source>
</reference>
<gene>
    <name evidence="2" type="ORF">EBAPG3_014095</name>
</gene>
<dbReference type="Proteomes" id="UP000012179">
    <property type="component" value="Chromosome"/>
</dbReference>
<protein>
    <submittedName>
        <fullName evidence="2">Uncharacterized protein</fullName>
    </submittedName>
</protein>
<evidence type="ECO:0000313" key="2">
    <source>
        <dbReference type="EMBL" id="ARO88809.1"/>
    </source>
</evidence>
<accession>A0A1W6SSQ0</accession>
<sequence length="126" mass="14426">MPDKTLRYLIVSVIVLLLIFQIGTLISDLFGMVWGALSAFAVVAVLFLSAYLTKTRRESSFWFFLPILLFTVVSIVLMGWNVMTEDVSWFERVVRLTPFIIGFGAPIVLLLVVYHELRKRTLDDQP</sequence>